<dbReference type="InterPro" id="IPR004159">
    <property type="entry name" value="Put_SAM_MeTrfase"/>
</dbReference>
<dbReference type="InterPro" id="IPR053223">
    <property type="entry name" value="Prob_Methyltransferase"/>
</dbReference>
<dbReference type="GO" id="GO:0008168">
    <property type="term" value="F:methyltransferase activity"/>
    <property type="evidence" value="ECO:0007669"/>
    <property type="project" value="UniProtKB-KW"/>
</dbReference>
<comment type="caution">
    <text evidence="8">The sequence shown here is derived from an EMBL/GenBank/DDBJ whole genome shotgun (WGS) entry which is preliminary data.</text>
</comment>
<evidence type="ECO:0000256" key="3">
    <source>
        <dbReference type="ARBA" id="ARBA00022603"/>
    </source>
</evidence>
<dbReference type="SUPFAM" id="SSF53335">
    <property type="entry name" value="S-adenosyl-L-methionine-dependent methyltransferases"/>
    <property type="match status" value="1"/>
</dbReference>
<reference evidence="8" key="1">
    <citation type="submission" date="2022-12" db="EMBL/GenBank/DDBJ databases">
        <title>Draft genome assemblies for two species of Escallonia (Escalloniales).</title>
        <authorList>
            <person name="Chanderbali A."/>
            <person name="Dervinis C."/>
            <person name="Anghel I."/>
            <person name="Soltis D."/>
            <person name="Soltis P."/>
            <person name="Zapata F."/>
        </authorList>
    </citation>
    <scope>NUCLEOTIDE SEQUENCE</scope>
    <source>
        <strain evidence="8">UCBG64.0493</strain>
        <tissue evidence="8">Leaf</tissue>
    </source>
</reference>
<evidence type="ECO:0000256" key="7">
    <source>
        <dbReference type="SAM" id="MobiDB-lite"/>
    </source>
</evidence>
<keyword evidence="3" id="KW-0808">Transferase</keyword>
<dbReference type="GO" id="GO:0016020">
    <property type="term" value="C:membrane"/>
    <property type="evidence" value="ECO:0007669"/>
    <property type="project" value="UniProtKB-SubCell"/>
</dbReference>
<accession>A0AA89AKW4</accession>
<keyword evidence="4" id="KW-0812">Transmembrane</keyword>
<sequence>MSGGGRQGPPKHQNKYAWKPNAGVKINETEVGGRFRPLSEVTGVCLRCKEQIEWKRKYGKYKPLTEPAKCQRCSKRAVRQAYHNLCNACAKEHNVCAKCSCRVERIVGRDSSEVEAEQKSLEEVCLEYSALYCSPNTSFDVESEGHLIGCFSLQAISNARERERRTLLRAMNKGTSRAPAKTPTTDGSKAGNLFTAASLEEYVQSSKDDDGDDSKQTHLRNAETKHLQAFKMFSSRPFHIPSVDDSPHFHLLHFYDLFISPLIYNSTTFNSHVEIVLPYSLHHRISHLQTQMGNLLEQLHSIGGSDRQANSKFSDQVLRIAVSLDKLADSLSSFYSNAPAEGNEMSNVDEDYSEPEEREVEEGSFNERVFSSAELRNYTSPKPNRLSGKKNFLGLDAIYPSIGLGCAGVAADLDRYMTYKSNGICPDDWELAQKLIVAGCDPLPRRRCFSRTPPHYSKPLPGNSSLWTQPSDANIRWNLYKCKGYTCLVSNDTIGKRGFYKCSDCFDLSKRGWEVPTVTSVSAEFTIEEVLGLKAGEIRIGLDFSPTTGTFAAMMREKNVTVASATLNLGAPFSEVIALRGLLPLYISVGSRLPFFDNTLDLIHSTLFLDGWVGMELLQYVLFDWDRVLRPEGLLWLDRFFCKKEEMELYLDAFNKLGYTKLLWRVVPKTDKLDDELFFSSVLEKPRRS</sequence>
<evidence type="ECO:0000256" key="4">
    <source>
        <dbReference type="ARBA" id="ARBA00022968"/>
    </source>
</evidence>
<dbReference type="Proteomes" id="UP001188597">
    <property type="component" value="Unassembled WGS sequence"/>
</dbReference>
<protein>
    <submittedName>
        <fullName evidence="8">Uncharacterized protein</fullName>
    </submittedName>
</protein>
<dbReference type="PANTHER" id="PTHR44067">
    <property type="entry name" value="S-ADENOSYL-L-METHIONINE-DEPENDENT METHYLTRANSFERASE SUPERFAMILY PROTEIN-RELATED"/>
    <property type="match status" value="1"/>
</dbReference>
<evidence type="ECO:0000313" key="9">
    <source>
        <dbReference type="Proteomes" id="UP001188597"/>
    </source>
</evidence>
<gene>
    <name evidence="8" type="ORF">RJ639_019529</name>
</gene>
<keyword evidence="9" id="KW-1185">Reference proteome</keyword>
<comment type="similarity">
    <text evidence="2">Belongs to the methyltransferase superfamily.</text>
</comment>
<feature type="region of interest" description="Disordered" evidence="7">
    <location>
        <begin position="172"/>
        <end position="191"/>
    </location>
</feature>
<comment type="subcellular location">
    <subcellularLocation>
        <location evidence="6">Endomembrane system</location>
        <topology evidence="6">Single-pass membrane protein</topology>
    </subcellularLocation>
    <subcellularLocation>
        <location evidence="1">Membrane</location>
        <topology evidence="1">Single-pass type II membrane protein</topology>
    </subcellularLocation>
</comment>
<keyword evidence="3" id="KW-0489">Methyltransferase</keyword>
<dbReference type="GO" id="GO:0012505">
    <property type="term" value="C:endomembrane system"/>
    <property type="evidence" value="ECO:0007669"/>
    <property type="project" value="UniProtKB-SubCell"/>
</dbReference>
<dbReference type="Pfam" id="PF10217">
    <property type="entry name" value="DUF2039"/>
    <property type="match status" value="1"/>
</dbReference>
<dbReference type="AlphaFoldDB" id="A0AA89AKW4"/>
<evidence type="ECO:0000256" key="5">
    <source>
        <dbReference type="ARBA" id="ARBA00023180"/>
    </source>
</evidence>
<dbReference type="InterPro" id="IPR029063">
    <property type="entry name" value="SAM-dependent_MTases_sf"/>
</dbReference>
<dbReference type="PANTHER" id="PTHR44067:SF12">
    <property type="entry name" value="METHYLTRANSFERASE TYPE 11 DOMAIN-CONTAINING PROTEIN"/>
    <property type="match status" value="1"/>
</dbReference>
<evidence type="ECO:0000256" key="1">
    <source>
        <dbReference type="ARBA" id="ARBA00004606"/>
    </source>
</evidence>
<keyword evidence="5" id="KW-0325">Glycoprotein</keyword>
<organism evidence="8 9">
    <name type="scientific">Escallonia herrerae</name>
    <dbReference type="NCBI Taxonomy" id="1293975"/>
    <lineage>
        <taxon>Eukaryota</taxon>
        <taxon>Viridiplantae</taxon>
        <taxon>Streptophyta</taxon>
        <taxon>Embryophyta</taxon>
        <taxon>Tracheophyta</taxon>
        <taxon>Spermatophyta</taxon>
        <taxon>Magnoliopsida</taxon>
        <taxon>eudicotyledons</taxon>
        <taxon>Gunneridae</taxon>
        <taxon>Pentapetalae</taxon>
        <taxon>asterids</taxon>
        <taxon>campanulids</taxon>
        <taxon>Escalloniales</taxon>
        <taxon>Escalloniaceae</taxon>
        <taxon>Escallonia</taxon>
    </lineage>
</organism>
<name>A0AA89AKW4_9ASTE</name>
<evidence type="ECO:0000256" key="6">
    <source>
        <dbReference type="ARBA" id="ARBA00037847"/>
    </source>
</evidence>
<evidence type="ECO:0000256" key="2">
    <source>
        <dbReference type="ARBA" id="ARBA00008361"/>
    </source>
</evidence>
<dbReference type="InterPro" id="IPR019351">
    <property type="entry name" value="DUF2039"/>
</dbReference>
<dbReference type="GO" id="GO:0032259">
    <property type="term" value="P:methylation"/>
    <property type="evidence" value="ECO:0007669"/>
    <property type="project" value="UniProtKB-KW"/>
</dbReference>
<dbReference type="Pfam" id="PF03141">
    <property type="entry name" value="Methyltransf_29"/>
    <property type="match status" value="1"/>
</dbReference>
<evidence type="ECO:0000313" key="8">
    <source>
        <dbReference type="EMBL" id="KAK3004861.1"/>
    </source>
</evidence>
<dbReference type="EMBL" id="JAVXUP010002197">
    <property type="protein sequence ID" value="KAK3004861.1"/>
    <property type="molecule type" value="Genomic_DNA"/>
</dbReference>
<keyword evidence="4" id="KW-0735">Signal-anchor</keyword>
<proteinExistence type="inferred from homology"/>